<dbReference type="PANTHER" id="PTHR31616:SF10">
    <property type="entry name" value="TREHALASE"/>
    <property type="match status" value="1"/>
</dbReference>
<sequence length="590" mass="63538">MPSSSPGHLGAQRFPLHLLREYALIADGQRAGLVGPRGDIVWMCAPRWDSDAVFSTLIGGDGAYAVTPSAQPYVWGGYYEPGSLIWHSRWVTTSQTIECCEALAFPGDAHTATLLRRINAVDGDARVDVVLDPRARFGDDGMSDISRHGGVFTAQCGPLHLRFRGAPAGAAHQDGFRFSVAVDAGGHHDLVLEVSDAPLNGPPADVDRAWAATRASWERAVPPFSDTIADADARHSYAVLRGLTSAGGGMVAGATMSLPEHAGRDRNYDYRYAWIRDQCYAGQAAAACGRFALLDDAVRFVAERLLEDGPALRPAYTITGQSVPAERTLDLAGYPGGSDKVGNWVNSQFQLDAFGEALSLFAAAAAADRLDGQQWQAALQAVAAIERRRTEPDAGIWELADARWAHSRLACAAGLRAIAAHAPAADGARWNALADSILAETSADCLHPSGRWQRSPDDARVDCALLIPALRGAVPPDDPRTLATLDATLDELGRDLFMYRFRHDDRDLGEAEGAFLLCGFVTSLALHQQGRDVEANRWFERNRAACGPPGLFSEEYDTAQRQMRGNLPQAFVHALMLETAHTLAAPWSAP</sequence>
<evidence type="ECO:0000313" key="4">
    <source>
        <dbReference type="Proteomes" id="UP001500540"/>
    </source>
</evidence>
<feature type="domain" description="GH15-like" evidence="1">
    <location>
        <begin position="246"/>
        <end position="580"/>
    </location>
</feature>
<dbReference type="InterPro" id="IPR008928">
    <property type="entry name" value="6-hairpin_glycosidase_sf"/>
</dbReference>
<comment type="caution">
    <text evidence="3">The sequence shown here is derived from an EMBL/GenBank/DDBJ whole genome shotgun (WGS) entry which is preliminary data.</text>
</comment>
<protein>
    <submittedName>
        <fullName evidence="3">Glycoside hydrolase family 15 protein</fullName>
    </submittedName>
</protein>
<dbReference type="Gene3D" id="1.50.10.10">
    <property type="match status" value="1"/>
</dbReference>
<evidence type="ECO:0000259" key="2">
    <source>
        <dbReference type="Pfam" id="PF19291"/>
    </source>
</evidence>
<dbReference type="InterPro" id="IPR012341">
    <property type="entry name" value="6hp_glycosidase-like_sf"/>
</dbReference>
<dbReference type="SUPFAM" id="SSF48208">
    <property type="entry name" value="Six-hairpin glycosidases"/>
    <property type="match status" value="1"/>
</dbReference>
<reference evidence="4" key="1">
    <citation type="journal article" date="2019" name="Int. J. Syst. Evol. Microbiol.">
        <title>The Global Catalogue of Microorganisms (GCM) 10K type strain sequencing project: providing services to taxonomists for standard genome sequencing and annotation.</title>
        <authorList>
            <consortium name="The Broad Institute Genomics Platform"/>
            <consortium name="The Broad Institute Genome Sequencing Center for Infectious Disease"/>
            <person name="Wu L."/>
            <person name="Ma J."/>
        </authorList>
    </citation>
    <scope>NUCLEOTIDE SEQUENCE [LARGE SCALE GENOMIC DNA]</scope>
    <source>
        <strain evidence="4">JCM 16950</strain>
    </source>
</reference>
<dbReference type="InterPro" id="IPR045582">
    <property type="entry name" value="Trehalase-like_N"/>
</dbReference>
<dbReference type="GO" id="GO:0016787">
    <property type="term" value="F:hydrolase activity"/>
    <property type="evidence" value="ECO:0007669"/>
    <property type="project" value="UniProtKB-KW"/>
</dbReference>
<accession>A0ABP7GCD5</accession>
<evidence type="ECO:0000259" key="1">
    <source>
        <dbReference type="Pfam" id="PF00723"/>
    </source>
</evidence>
<feature type="domain" description="Trehalase-like N-terminal" evidence="2">
    <location>
        <begin position="22"/>
        <end position="148"/>
    </location>
</feature>
<keyword evidence="4" id="KW-1185">Reference proteome</keyword>
<dbReference type="RefSeq" id="WP_344781571.1">
    <property type="nucleotide sequence ID" value="NZ_BAABAF010000004.1"/>
</dbReference>
<dbReference type="EMBL" id="BAABAF010000004">
    <property type="protein sequence ID" value="GAA3761032.1"/>
    <property type="molecule type" value="Genomic_DNA"/>
</dbReference>
<name>A0ABP7GCD5_9MICO</name>
<dbReference type="PANTHER" id="PTHR31616">
    <property type="entry name" value="TREHALASE"/>
    <property type="match status" value="1"/>
</dbReference>
<organism evidence="3 4">
    <name type="scientific">Microbacterium kribbense</name>
    <dbReference type="NCBI Taxonomy" id="433645"/>
    <lineage>
        <taxon>Bacteria</taxon>
        <taxon>Bacillati</taxon>
        <taxon>Actinomycetota</taxon>
        <taxon>Actinomycetes</taxon>
        <taxon>Micrococcales</taxon>
        <taxon>Microbacteriaceae</taxon>
        <taxon>Microbacterium</taxon>
    </lineage>
</organism>
<dbReference type="Pfam" id="PF19291">
    <property type="entry name" value="TREH_N"/>
    <property type="match status" value="1"/>
</dbReference>
<dbReference type="InterPro" id="IPR011613">
    <property type="entry name" value="GH15-like"/>
</dbReference>
<dbReference type="Proteomes" id="UP001500540">
    <property type="component" value="Unassembled WGS sequence"/>
</dbReference>
<evidence type="ECO:0000313" key="3">
    <source>
        <dbReference type="EMBL" id="GAA3761032.1"/>
    </source>
</evidence>
<proteinExistence type="predicted"/>
<dbReference type="Pfam" id="PF00723">
    <property type="entry name" value="Glyco_hydro_15"/>
    <property type="match status" value="1"/>
</dbReference>
<gene>
    <name evidence="3" type="ORF">GCM10022240_11990</name>
</gene>
<keyword evidence="3" id="KW-0378">Hydrolase</keyword>